<dbReference type="EMBL" id="JARBHA010000003">
    <property type="protein sequence ID" value="KAJ9705527.1"/>
    <property type="molecule type" value="Genomic_DNA"/>
</dbReference>
<dbReference type="GO" id="GO:0008270">
    <property type="term" value="F:zinc ion binding"/>
    <property type="evidence" value="ECO:0007669"/>
    <property type="project" value="UniProtKB-KW"/>
</dbReference>
<dbReference type="InterPro" id="IPR004332">
    <property type="entry name" value="Transposase_MuDR"/>
</dbReference>
<dbReference type="CDD" id="cd06410">
    <property type="entry name" value="PB1_UP2"/>
    <property type="match status" value="1"/>
</dbReference>
<keyword evidence="1" id="KW-0479">Metal-binding</keyword>
<evidence type="ECO:0000256" key="4">
    <source>
        <dbReference type="PROSITE-ProRule" id="PRU00325"/>
    </source>
</evidence>
<evidence type="ECO:0000313" key="7">
    <source>
        <dbReference type="Proteomes" id="UP001168098"/>
    </source>
</evidence>
<dbReference type="Proteomes" id="UP001168098">
    <property type="component" value="Unassembled WGS sequence"/>
</dbReference>
<dbReference type="PANTHER" id="PTHR31973">
    <property type="entry name" value="POLYPROTEIN, PUTATIVE-RELATED"/>
    <property type="match status" value="1"/>
</dbReference>
<feature type="domain" description="SWIM-type" evidence="5">
    <location>
        <begin position="582"/>
        <end position="614"/>
    </location>
</feature>
<dbReference type="Pfam" id="PF03108">
    <property type="entry name" value="DBD_Tnp_Mut"/>
    <property type="match status" value="1"/>
</dbReference>
<dbReference type="Pfam" id="PF10551">
    <property type="entry name" value="MULE"/>
    <property type="match status" value="1"/>
</dbReference>
<accession>A0AA39ADJ0</accession>
<protein>
    <recommendedName>
        <fullName evidence="5">SWIM-type domain-containing protein</fullName>
    </recommendedName>
</protein>
<dbReference type="AlphaFoldDB" id="A0AA39ADJ0"/>
<dbReference type="SMART" id="SM00575">
    <property type="entry name" value="ZnF_PMZ"/>
    <property type="match status" value="1"/>
</dbReference>
<evidence type="ECO:0000256" key="3">
    <source>
        <dbReference type="ARBA" id="ARBA00022833"/>
    </source>
</evidence>
<keyword evidence="2 4" id="KW-0863">Zinc-finger</keyword>
<gene>
    <name evidence="6" type="ORF">PVL29_003529</name>
</gene>
<dbReference type="PANTHER" id="PTHR31973:SF157">
    <property type="entry name" value="SWIM-TYPE DOMAIN-CONTAINING PROTEIN"/>
    <property type="match status" value="1"/>
</dbReference>
<dbReference type="PROSITE" id="PS50966">
    <property type="entry name" value="ZF_SWIM"/>
    <property type="match status" value="1"/>
</dbReference>
<sequence length="713" mass="81847">MDPSNTIYCYLHIGGELVRDEHGNVEYIGGRREGLSLERSMTYNDFVSRLCGKMNINIVGPTFSYTLPFDLYALQPLKNDEDLTNMFQFSDRFARVYICIASTVEDNETIENGGQRCAESHVGPLESSRFESAILGSGHTFSTANDFRDAIYLMSVGGRFRYKFKRNCLKHMTVICVVEGCPWKVTARAVGRTKIVQVHTFRNEHNHSLEDVSVSEPAVRCNRATTMIDDVIRSNPDYLPRQICKDFRRQYGMQLNYCQAWNLKEKAKERIHGVPQCSYKLLPWLCTRLIETNPGTIAEYRCSDDGHFMQLFVALSVSIHGFQMGCRPIISIDSSHMSGPYKGALFSASSYDADDGMFPLAYGLFSSENYEDWLWFLEKLKMVIGEREVIIISDRHQGIIRSVSEVFGSENHAHCYRHIKENFSSFLTKLNSKGRKGKENALQMLDSIAYARLDCDYEVAVDTLRTFNHDLAKWVEENNPQHWAMSKFKKMRWDKMTSNLAESFNSWLRHERHHNICVFFIEHMDKLGSLLVEHKNGLVKWNGCIGPKTEEKIALNIAKGENYITYLHLGSSMKVSNGKAFLEVDLMERTCTCKAWQMSGIPCDHACAAIRRMGFDVSDYVDDWYKYNLQEKIYSGSMRTLVTHDMPRIDEDGTVRDALGHTYPFLNPPTTKRPPGRPRKRRIESQFMSKKTVHCSRCNQPGHNRATCNNPLP</sequence>
<dbReference type="InterPro" id="IPR007527">
    <property type="entry name" value="Znf_SWIM"/>
</dbReference>
<evidence type="ECO:0000256" key="1">
    <source>
        <dbReference type="ARBA" id="ARBA00022723"/>
    </source>
</evidence>
<dbReference type="InterPro" id="IPR018289">
    <property type="entry name" value="MULE_transposase_dom"/>
</dbReference>
<name>A0AA39ADJ0_VITRO</name>
<comment type="caution">
    <text evidence="6">The sequence shown here is derived from an EMBL/GenBank/DDBJ whole genome shotgun (WGS) entry which is preliminary data.</text>
</comment>
<keyword evidence="7" id="KW-1185">Reference proteome</keyword>
<reference evidence="6 7" key="1">
    <citation type="journal article" date="2023" name="BMC Biotechnol.">
        <title>Vitis rotundifolia cv Carlos genome sequencing.</title>
        <authorList>
            <person name="Huff M."/>
            <person name="Hulse-Kemp A."/>
            <person name="Scheffler B."/>
            <person name="Youngblood R."/>
            <person name="Simpson S."/>
            <person name="Babiker E."/>
            <person name="Staton M."/>
        </authorList>
    </citation>
    <scope>NUCLEOTIDE SEQUENCE [LARGE SCALE GENOMIC DNA]</scope>
    <source>
        <tissue evidence="6">Leaf</tissue>
    </source>
</reference>
<organism evidence="6 7">
    <name type="scientific">Vitis rotundifolia</name>
    <name type="common">Muscadine grape</name>
    <dbReference type="NCBI Taxonomy" id="103349"/>
    <lineage>
        <taxon>Eukaryota</taxon>
        <taxon>Viridiplantae</taxon>
        <taxon>Streptophyta</taxon>
        <taxon>Embryophyta</taxon>
        <taxon>Tracheophyta</taxon>
        <taxon>Spermatophyta</taxon>
        <taxon>Magnoliopsida</taxon>
        <taxon>eudicotyledons</taxon>
        <taxon>Gunneridae</taxon>
        <taxon>Pentapetalae</taxon>
        <taxon>rosids</taxon>
        <taxon>Vitales</taxon>
        <taxon>Vitaceae</taxon>
        <taxon>Viteae</taxon>
        <taxon>Vitis</taxon>
    </lineage>
</organism>
<dbReference type="Pfam" id="PF04434">
    <property type="entry name" value="SWIM"/>
    <property type="match status" value="1"/>
</dbReference>
<dbReference type="InterPro" id="IPR006564">
    <property type="entry name" value="Znf_PMZ"/>
</dbReference>
<evidence type="ECO:0000259" key="5">
    <source>
        <dbReference type="PROSITE" id="PS50966"/>
    </source>
</evidence>
<evidence type="ECO:0000256" key="2">
    <source>
        <dbReference type="ARBA" id="ARBA00022771"/>
    </source>
</evidence>
<keyword evidence="3" id="KW-0862">Zinc</keyword>
<proteinExistence type="predicted"/>
<evidence type="ECO:0000313" key="6">
    <source>
        <dbReference type="EMBL" id="KAJ9705527.1"/>
    </source>
</evidence>